<dbReference type="InterPro" id="IPR008271">
    <property type="entry name" value="Ser/Thr_kinase_AS"/>
</dbReference>
<proteinExistence type="inferred from homology"/>
<dbReference type="Proteomes" id="UP000030671">
    <property type="component" value="Unassembled WGS sequence"/>
</dbReference>
<feature type="region of interest" description="Disordered" evidence="7">
    <location>
        <begin position="691"/>
        <end position="713"/>
    </location>
</feature>
<feature type="compositionally biased region" description="Polar residues" evidence="7">
    <location>
        <begin position="454"/>
        <end position="469"/>
    </location>
</feature>
<name>W4K419_HETIT</name>
<dbReference type="Pfam" id="PF00069">
    <property type="entry name" value="Pkinase"/>
    <property type="match status" value="1"/>
</dbReference>
<dbReference type="PROSITE" id="PS00108">
    <property type="entry name" value="PROTEIN_KINASE_ST"/>
    <property type="match status" value="1"/>
</dbReference>
<evidence type="ECO:0000313" key="10">
    <source>
        <dbReference type="Proteomes" id="UP000030671"/>
    </source>
</evidence>
<feature type="compositionally biased region" description="Basic residues" evidence="7">
    <location>
        <begin position="318"/>
        <end position="328"/>
    </location>
</feature>
<feature type="region of interest" description="Disordered" evidence="7">
    <location>
        <begin position="1"/>
        <end position="151"/>
    </location>
</feature>
<feature type="compositionally biased region" description="Polar residues" evidence="7">
    <location>
        <begin position="329"/>
        <end position="338"/>
    </location>
</feature>
<feature type="domain" description="Protein kinase" evidence="8">
    <location>
        <begin position="957"/>
        <end position="1238"/>
    </location>
</feature>
<dbReference type="GO" id="GO:0005524">
    <property type="term" value="F:ATP binding"/>
    <property type="evidence" value="ECO:0007669"/>
    <property type="project" value="UniProtKB-UniRule"/>
</dbReference>
<evidence type="ECO:0000256" key="4">
    <source>
        <dbReference type="ARBA" id="ARBA00022840"/>
    </source>
</evidence>
<evidence type="ECO:0000313" key="9">
    <source>
        <dbReference type="EMBL" id="ETW80562.1"/>
    </source>
</evidence>
<evidence type="ECO:0000256" key="3">
    <source>
        <dbReference type="ARBA" id="ARBA00022777"/>
    </source>
</evidence>
<evidence type="ECO:0000259" key="8">
    <source>
        <dbReference type="PROSITE" id="PS50011"/>
    </source>
</evidence>
<dbReference type="EMBL" id="KI925459">
    <property type="protein sequence ID" value="ETW80562.1"/>
    <property type="molecule type" value="Genomic_DNA"/>
</dbReference>
<feature type="compositionally biased region" description="Basic and acidic residues" evidence="7">
    <location>
        <begin position="576"/>
        <end position="585"/>
    </location>
</feature>
<evidence type="ECO:0000256" key="1">
    <source>
        <dbReference type="ARBA" id="ARBA00022679"/>
    </source>
</evidence>
<feature type="region of interest" description="Disordered" evidence="7">
    <location>
        <begin position="562"/>
        <end position="612"/>
    </location>
</feature>
<comment type="similarity">
    <text evidence="5">Belongs to the protein kinase superfamily. Ser/Thr protein kinase family. GCN2 subfamily.</text>
</comment>
<organism evidence="9 10">
    <name type="scientific">Heterobasidion irregulare (strain TC 32-1)</name>
    <dbReference type="NCBI Taxonomy" id="747525"/>
    <lineage>
        <taxon>Eukaryota</taxon>
        <taxon>Fungi</taxon>
        <taxon>Dikarya</taxon>
        <taxon>Basidiomycota</taxon>
        <taxon>Agaricomycotina</taxon>
        <taxon>Agaricomycetes</taxon>
        <taxon>Russulales</taxon>
        <taxon>Bondarzewiaceae</taxon>
        <taxon>Heterobasidion</taxon>
        <taxon>Heterobasidion annosum species complex</taxon>
    </lineage>
</organism>
<feature type="compositionally biased region" description="Polar residues" evidence="7">
    <location>
        <begin position="106"/>
        <end position="130"/>
    </location>
</feature>
<keyword evidence="1" id="KW-0808">Transferase</keyword>
<dbReference type="eggNOG" id="KOG0601">
    <property type="taxonomic scope" value="Eukaryota"/>
</dbReference>
<feature type="binding site" evidence="6">
    <location>
        <position position="988"/>
    </location>
    <ligand>
        <name>ATP</name>
        <dbReference type="ChEBI" id="CHEBI:30616"/>
    </ligand>
</feature>
<evidence type="ECO:0000256" key="2">
    <source>
        <dbReference type="ARBA" id="ARBA00022741"/>
    </source>
</evidence>
<dbReference type="PROSITE" id="PS50011">
    <property type="entry name" value="PROTEIN_KINASE_DOM"/>
    <property type="match status" value="1"/>
</dbReference>
<evidence type="ECO:0000256" key="7">
    <source>
        <dbReference type="SAM" id="MobiDB-lite"/>
    </source>
</evidence>
<dbReference type="GO" id="GO:0005634">
    <property type="term" value="C:nucleus"/>
    <property type="evidence" value="ECO:0007669"/>
    <property type="project" value="TreeGrafter"/>
</dbReference>
<dbReference type="InParanoid" id="W4K419"/>
<feature type="region of interest" description="Disordered" evidence="7">
    <location>
        <begin position="287"/>
        <end position="425"/>
    </location>
</feature>
<feature type="compositionally biased region" description="Acidic residues" evidence="7">
    <location>
        <begin position="1"/>
        <end position="10"/>
    </location>
</feature>
<sequence length="1296" mass="139994">MTESGQDELALDPSQADGSSSRPHGRLSAPFQPSARISQNMANLGRRDKGTSVVPPVPVDDDDEIGIFLSSSSSSTPAPPKASARPHASRAKQPRRSAGQPLQPPSLGSQNPPQPQSLRTPVKQSNTRVQYPQDPSRHVLAIKQQTAPPALTPARAFSPLTVASPSPSPFSLPPQTSTPIAQLTPVNTHLTNTIGTKRKPTALPITTPYRKRAMTPLSVTKTAGEGSFDRLAPLPAPKFRSAHSRLETDGFLKGGQETMGQLKIEEPLGTLEDELIFNTQVQVEQEEAVDVSPGGHVTKRRARSRPVSWELMDDMGRNVHKSPKKRHPSNPTSILSTITFPSARSRTPSSSSSSSTSPIPRQRTMNSSNVSTTTRRGRAQSNSLSRQRTVSISQSREGPRTIPRRLESSGSATLFFGPPIPRTDTPPMNARTTYLHSPPSTSGCPQPLFGRPQSATRHSYAGSSFTSGHGSWATPMGSSSPLSIHKGTDDDMGEITDEDFHPMVLDNGPDEGDEEDLFFGSSSFKRRSKGDEGNNSFDDSFGWGSAPETSFAISIIASTPSPRSKNMFGGVPSVPKLEKKYKPRDSGIVMSEDEDSGLSALRKNRGRGFGRSGSMLEAVMPSASTSVSTIASSDQELITPGFFPSAQSGWPLGPPGIVSSSDSEGAMSLAGMRVESDVDAFIVRTLLQAQQTEQPLKRPPGTPQKRVKTAGGFGFGQRPWQSAVASKVGFDFGDDEGTKRKEVKKGKPRKSLPAAFPILGTSRKSKKGKVEESTDEEDGSPSTKYEGLGLGRPSVGKAGVGSWLLRRSSSGAISVVSAGSASGEGSLPGTPTAGKGSGWELPPPRIPRLSPSKPTISSHLSPHRTASNSSSSTATSFPNSPTLQGAIEHLPHQTTHRRGKSEMVPQVSPFKLPRLPQQGHAAHAPSTLRPRPSLGFLGFGASKVSENEKPGKFEREFVEVGEVGSGQFGKVLKVRHKERGSEVWAVKKSKRFEGVKHRLRLREEVDILQHLSRASPPATRGGIRRHPNILAYVDSWEQDEALFIQTELCELGNFAHFLWEYGRAFPKLEEARVWKILADLSNGLRFIHDAGVIHLDLKPANIFVTGEGRFKIGDFGMASLWPRPNLATTPVAGDIHAQMVRATGFEREGDKVYLAPEVLQGRYSKAADMFSFGMTMLETASNIVVPDQGEPWQRLRQEDFAQVEMDDSGVLFELIRSMMRTDPALRVDVGTVWAHPVVARTRAAMDRMRTRALRAREPVFAASPLGPVPDGFLEEILGDAGRVGMGVLEEAMDISP</sequence>
<dbReference type="InterPro" id="IPR017441">
    <property type="entry name" value="Protein_kinase_ATP_BS"/>
</dbReference>
<feature type="compositionally biased region" description="Polar residues" evidence="7">
    <location>
        <begin position="365"/>
        <end position="396"/>
    </location>
</feature>
<reference evidence="9 10" key="1">
    <citation type="journal article" date="2012" name="New Phytol.">
        <title>Insight into trade-off between wood decay and parasitism from the genome of a fungal forest pathogen.</title>
        <authorList>
            <person name="Olson A."/>
            <person name="Aerts A."/>
            <person name="Asiegbu F."/>
            <person name="Belbahri L."/>
            <person name="Bouzid O."/>
            <person name="Broberg A."/>
            <person name="Canback B."/>
            <person name="Coutinho P.M."/>
            <person name="Cullen D."/>
            <person name="Dalman K."/>
            <person name="Deflorio G."/>
            <person name="van Diepen L.T."/>
            <person name="Dunand C."/>
            <person name="Duplessis S."/>
            <person name="Durling M."/>
            <person name="Gonthier P."/>
            <person name="Grimwood J."/>
            <person name="Fossdal C.G."/>
            <person name="Hansson D."/>
            <person name="Henrissat B."/>
            <person name="Hietala A."/>
            <person name="Himmelstrand K."/>
            <person name="Hoffmeister D."/>
            <person name="Hogberg N."/>
            <person name="James T.Y."/>
            <person name="Karlsson M."/>
            <person name="Kohler A."/>
            <person name="Kues U."/>
            <person name="Lee Y.H."/>
            <person name="Lin Y.C."/>
            <person name="Lind M."/>
            <person name="Lindquist E."/>
            <person name="Lombard V."/>
            <person name="Lucas S."/>
            <person name="Lunden K."/>
            <person name="Morin E."/>
            <person name="Murat C."/>
            <person name="Park J."/>
            <person name="Raffaello T."/>
            <person name="Rouze P."/>
            <person name="Salamov A."/>
            <person name="Schmutz J."/>
            <person name="Solheim H."/>
            <person name="Stahlberg J."/>
            <person name="Velez H."/>
            <person name="de Vries R.P."/>
            <person name="Wiebenga A."/>
            <person name="Woodward S."/>
            <person name="Yakovlev I."/>
            <person name="Garbelotto M."/>
            <person name="Martin F."/>
            <person name="Grigoriev I.V."/>
            <person name="Stenlid J."/>
        </authorList>
    </citation>
    <scope>NUCLEOTIDE SEQUENCE [LARGE SCALE GENOMIC DNA]</scope>
    <source>
        <strain evidence="9 10">TC 32-1</strain>
    </source>
</reference>
<feature type="region of interest" description="Disordered" evidence="7">
    <location>
        <begin position="454"/>
        <end position="491"/>
    </location>
</feature>
<keyword evidence="2 6" id="KW-0547">Nucleotide-binding</keyword>
<dbReference type="KEGG" id="hir:HETIRDRAFT_459328"/>
<dbReference type="Gene3D" id="3.30.200.20">
    <property type="entry name" value="Phosphorylase Kinase, domain 1"/>
    <property type="match status" value="1"/>
</dbReference>
<feature type="region of interest" description="Disordered" evidence="7">
    <location>
        <begin position="911"/>
        <end position="930"/>
    </location>
</feature>
<keyword evidence="3" id="KW-0418">Kinase</keyword>
<dbReference type="PROSITE" id="PS00107">
    <property type="entry name" value="PROTEIN_KINASE_ATP"/>
    <property type="match status" value="1"/>
</dbReference>
<dbReference type="SUPFAM" id="SSF56112">
    <property type="entry name" value="Protein kinase-like (PK-like)"/>
    <property type="match status" value="1"/>
</dbReference>
<feature type="region of interest" description="Disordered" evidence="7">
    <location>
        <begin position="818"/>
        <end position="885"/>
    </location>
</feature>
<gene>
    <name evidence="9" type="ORF">HETIRDRAFT_459328</name>
</gene>
<feature type="compositionally biased region" description="Low complexity" evidence="7">
    <location>
        <begin position="865"/>
        <end position="882"/>
    </location>
</feature>
<dbReference type="RefSeq" id="XP_009547295.1">
    <property type="nucleotide sequence ID" value="XM_009549000.1"/>
</dbReference>
<evidence type="ECO:0000256" key="5">
    <source>
        <dbReference type="ARBA" id="ARBA00037982"/>
    </source>
</evidence>
<dbReference type="OrthoDB" id="5337378at2759"/>
<dbReference type="HOGENOM" id="CLU_010670_0_0_1"/>
<accession>W4K419</accession>
<dbReference type="SMART" id="SM00220">
    <property type="entry name" value="S_TKc"/>
    <property type="match status" value="1"/>
</dbReference>
<dbReference type="GO" id="GO:0005737">
    <property type="term" value="C:cytoplasm"/>
    <property type="evidence" value="ECO:0007669"/>
    <property type="project" value="TreeGrafter"/>
</dbReference>
<dbReference type="InterPro" id="IPR000719">
    <property type="entry name" value="Prot_kinase_dom"/>
</dbReference>
<dbReference type="GO" id="GO:0004672">
    <property type="term" value="F:protein kinase activity"/>
    <property type="evidence" value="ECO:0007669"/>
    <property type="project" value="InterPro"/>
</dbReference>
<evidence type="ECO:0000256" key="6">
    <source>
        <dbReference type="PROSITE-ProRule" id="PRU10141"/>
    </source>
</evidence>
<dbReference type="InterPro" id="IPR050339">
    <property type="entry name" value="CC_SR_Kinase"/>
</dbReference>
<dbReference type="Gene3D" id="1.10.510.10">
    <property type="entry name" value="Transferase(Phosphotransferase) domain 1"/>
    <property type="match status" value="1"/>
</dbReference>
<keyword evidence="10" id="KW-1185">Reference proteome</keyword>
<dbReference type="STRING" id="747525.W4K419"/>
<dbReference type="InterPro" id="IPR011009">
    <property type="entry name" value="Kinase-like_dom_sf"/>
</dbReference>
<protein>
    <recommendedName>
        <fullName evidence="8">Protein kinase domain-containing protein</fullName>
    </recommendedName>
</protein>
<feature type="region of interest" description="Disordered" evidence="7">
    <location>
        <begin position="731"/>
        <end position="793"/>
    </location>
</feature>
<feature type="compositionally biased region" description="Low complexity" evidence="7">
    <location>
        <begin position="339"/>
        <end position="364"/>
    </location>
</feature>
<dbReference type="GeneID" id="20676986"/>
<dbReference type="PANTHER" id="PTHR11042">
    <property type="entry name" value="EUKARYOTIC TRANSLATION INITIATION FACTOR 2-ALPHA KINASE EIF2-ALPHA KINASE -RELATED"/>
    <property type="match status" value="1"/>
</dbReference>
<keyword evidence="4 6" id="KW-0067">ATP-binding</keyword>
<feature type="compositionally biased region" description="Basic residues" evidence="7">
    <location>
        <begin position="741"/>
        <end position="750"/>
    </location>
</feature>